<organism evidence="1 2">
    <name type="scientific">Cloeon dipterum</name>
    <dbReference type="NCBI Taxonomy" id="197152"/>
    <lineage>
        <taxon>Eukaryota</taxon>
        <taxon>Metazoa</taxon>
        <taxon>Ecdysozoa</taxon>
        <taxon>Arthropoda</taxon>
        <taxon>Hexapoda</taxon>
        <taxon>Insecta</taxon>
        <taxon>Pterygota</taxon>
        <taxon>Palaeoptera</taxon>
        <taxon>Ephemeroptera</taxon>
        <taxon>Pisciforma</taxon>
        <taxon>Baetidae</taxon>
        <taxon>Cloeon</taxon>
    </lineage>
</organism>
<evidence type="ECO:0008006" key="3">
    <source>
        <dbReference type="Google" id="ProtNLM"/>
    </source>
</evidence>
<dbReference type="InterPro" id="IPR036412">
    <property type="entry name" value="HAD-like_sf"/>
</dbReference>
<dbReference type="SFLD" id="SFLDG01129">
    <property type="entry name" value="C1.5:_HAD__Beta-PGM__Phosphata"/>
    <property type="match status" value="1"/>
</dbReference>
<dbReference type="InterPro" id="IPR010036">
    <property type="entry name" value="MDP_1_eu_arc"/>
</dbReference>
<dbReference type="InterPro" id="IPR023214">
    <property type="entry name" value="HAD_sf"/>
</dbReference>
<reference evidence="1 2" key="1">
    <citation type="submission" date="2020-04" db="EMBL/GenBank/DDBJ databases">
        <authorList>
            <person name="Alioto T."/>
            <person name="Alioto T."/>
            <person name="Gomez Garrido J."/>
        </authorList>
    </citation>
    <scope>NUCLEOTIDE SEQUENCE [LARGE SCALE GENOMIC DNA]</scope>
</reference>
<dbReference type="Proteomes" id="UP000494165">
    <property type="component" value="Unassembled WGS sequence"/>
</dbReference>
<dbReference type="PANTHER" id="PTHR17901">
    <property type="entry name" value="MAGNESIUM-DEPENDENT PHOSPHATASE 1 MDP1"/>
    <property type="match status" value="1"/>
</dbReference>
<dbReference type="Pfam" id="PF12689">
    <property type="entry name" value="Acid_PPase"/>
    <property type="match status" value="1"/>
</dbReference>
<dbReference type="NCBIfam" id="TIGR01685">
    <property type="entry name" value="MDP-1"/>
    <property type="match status" value="1"/>
</dbReference>
<proteinExistence type="predicted"/>
<dbReference type="OrthoDB" id="2865258at2759"/>
<accession>A0A8S1BYZ8</accession>
<dbReference type="InterPro" id="IPR010033">
    <property type="entry name" value="HAD_SF_ppase_IIIC"/>
</dbReference>
<dbReference type="SFLD" id="SFLDG01131">
    <property type="entry name" value="C1.5.2:_MDP_Like"/>
    <property type="match status" value="1"/>
</dbReference>
<dbReference type="SUPFAM" id="SSF56784">
    <property type="entry name" value="HAD-like"/>
    <property type="match status" value="1"/>
</dbReference>
<protein>
    <recommendedName>
        <fullName evidence="3">Magnesium-dependent phosphatase-1</fullName>
    </recommendedName>
</protein>
<name>A0A8S1BYZ8_9INSE</name>
<dbReference type="Gene3D" id="3.40.50.1000">
    <property type="entry name" value="HAD superfamily/HAD-like"/>
    <property type="match status" value="1"/>
</dbReference>
<dbReference type="PANTHER" id="PTHR17901:SF14">
    <property type="entry name" value="MAGNESIUM-DEPENDENT PHOSPHATASE 1"/>
    <property type="match status" value="1"/>
</dbReference>
<dbReference type="SFLD" id="SFLDS00003">
    <property type="entry name" value="Haloacid_Dehalogenase"/>
    <property type="match status" value="1"/>
</dbReference>
<evidence type="ECO:0000313" key="2">
    <source>
        <dbReference type="Proteomes" id="UP000494165"/>
    </source>
</evidence>
<dbReference type="GO" id="GO:0003993">
    <property type="term" value="F:acid phosphatase activity"/>
    <property type="evidence" value="ECO:0007669"/>
    <property type="project" value="TreeGrafter"/>
</dbReference>
<comment type="caution">
    <text evidence="1">The sequence shown here is derived from an EMBL/GenBank/DDBJ whole genome shotgun (WGS) entry which is preliminary data.</text>
</comment>
<dbReference type="NCBIfam" id="TIGR01681">
    <property type="entry name" value="HAD-SF-IIIC"/>
    <property type="match status" value="1"/>
</dbReference>
<dbReference type="AlphaFoldDB" id="A0A8S1BYZ8"/>
<evidence type="ECO:0000313" key="1">
    <source>
        <dbReference type="EMBL" id="CAB3364946.1"/>
    </source>
</evidence>
<keyword evidence="2" id="KW-1185">Reference proteome</keyword>
<sequence length="164" mass="19024">MSVRKPKLIVFDLDWTLWPFHVDTNVDPPFTKLPNGKVVDRRKREIEHFPEIPAILERLVSEGYKVGVASRTGEIKGAEQLLQLFDWNKYFSFKEIYPGCKKTHFSKFKKNSGLDYSEMLFFDDEYRNIRDLVSIGVCSILVDEGVDSSVIEEGLRKFSEGKLQ</sequence>
<gene>
    <name evidence="1" type="ORF">CLODIP_2_CD12476</name>
</gene>
<dbReference type="EMBL" id="CADEPI010000018">
    <property type="protein sequence ID" value="CAB3364946.1"/>
    <property type="molecule type" value="Genomic_DNA"/>
</dbReference>